<organism evidence="1">
    <name type="scientific">bioreactor metagenome</name>
    <dbReference type="NCBI Taxonomy" id="1076179"/>
    <lineage>
        <taxon>unclassified sequences</taxon>
        <taxon>metagenomes</taxon>
        <taxon>ecological metagenomes</taxon>
    </lineage>
</organism>
<accession>A0A644TJC5</accession>
<name>A0A644TJC5_9ZZZZ</name>
<dbReference type="EMBL" id="VSSQ01000032">
    <property type="protein sequence ID" value="MPL66392.1"/>
    <property type="molecule type" value="Genomic_DNA"/>
</dbReference>
<reference evidence="1" key="1">
    <citation type="submission" date="2019-08" db="EMBL/GenBank/DDBJ databases">
        <authorList>
            <person name="Kucharzyk K."/>
            <person name="Murdoch R.W."/>
            <person name="Higgins S."/>
            <person name="Loffler F."/>
        </authorList>
    </citation>
    <scope>NUCLEOTIDE SEQUENCE</scope>
</reference>
<sequence>MKIIYLSILAAVLGLCLWCLFSAKKASVQATAAMVIVPLVLRLLLIN</sequence>
<protein>
    <submittedName>
        <fullName evidence="1">Uncharacterized protein</fullName>
    </submittedName>
</protein>
<proteinExistence type="predicted"/>
<gene>
    <name evidence="1" type="ORF">SDC9_12065</name>
</gene>
<dbReference type="AlphaFoldDB" id="A0A644TJC5"/>
<comment type="caution">
    <text evidence="1">The sequence shown here is derived from an EMBL/GenBank/DDBJ whole genome shotgun (WGS) entry which is preliminary data.</text>
</comment>
<evidence type="ECO:0000313" key="1">
    <source>
        <dbReference type="EMBL" id="MPL66392.1"/>
    </source>
</evidence>